<sequence>MKIPALTAFSALAVCAAATPTPASSTLQPFSGAQCCAVVGSTDDITSVVSDALKIVSDVIGLVSDIIKLAGDASMLAVDCTSADSGVCDSGTMVTGCTNSTADGLVLSGLTILGVHNEACILVFCDELSGYTGPGEGKYAFGGFARRLRLEA</sequence>
<dbReference type="AlphaFoldDB" id="M2RDH0"/>
<evidence type="ECO:0000313" key="3">
    <source>
        <dbReference type="Proteomes" id="UP000016930"/>
    </source>
</evidence>
<reference evidence="2 3" key="1">
    <citation type="journal article" date="2012" name="Proc. Natl. Acad. Sci. U.S.A.">
        <title>Comparative genomics of Ceriporiopsis subvermispora and Phanerochaete chrysosporium provide insight into selective ligninolysis.</title>
        <authorList>
            <person name="Fernandez-Fueyo E."/>
            <person name="Ruiz-Duenas F.J."/>
            <person name="Ferreira P."/>
            <person name="Floudas D."/>
            <person name="Hibbett D.S."/>
            <person name="Canessa P."/>
            <person name="Larrondo L.F."/>
            <person name="James T.Y."/>
            <person name="Seelenfreund D."/>
            <person name="Lobos S."/>
            <person name="Polanco R."/>
            <person name="Tello M."/>
            <person name="Honda Y."/>
            <person name="Watanabe T."/>
            <person name="Watanabe T."/>
            <person name="Ryu J.S."/>
            <person name="Kubicek C.P."/>
            <person name="Schmoll M."/>
            <person name="Gaskell J."/>
            <person name="Hammel K.E."/>
            <person name="St John F.J."/>
            <person name="Vanden Wymelenberg A."/>
            <person name="Sabat G."/>
            <person name="Splinter BonDurant S."/>
            <person name="Syed K."/>
            <person name="Yadav J.S."/>
            <person name="Doddapaneni H."/>
            <person name="Subramanian V."/>
            <person name="Lavin J.L."/>
            <person name="Oguiza J.A."/>
            <person name="Perez G."/>
            <person name="Pisabarro A.G."/>
            <person name="Ramirez L."/>
            <person name="Santoyo F."/>
            <person name="Master E."/>
            <person name="Coutinho P.M."/>
            <person name="Henrissat B."/>
            <person name="Lombard V."/>
            <person name="Magnuson J.K."/>
            <person name="Kuees U."/>
            <person name="Hori C."/>
            <person name="Igarashi K."/>
            <person name="Samejima M."/>
            <person name="Held B.W."/>
            <person name="Barry K.W."/>
            <person name="LaButti K.M."/>
            <person name="Lapidus A."/>
            <person name="Lindquist E.A."/>
            <person name="Lucas S.M."/>
            <person name="Riley R."/>
            <person name="Salamov A.A."/>
            <person name="Hoffmeister D."/>
            <person name="Schwenk D."/>
            <person name="Hadar Y."/>
            <person name="Yarden O."/>
            <person name="de Vries R.P."/>
            <person name="Wiebenga A."/>
            <person name="Stenlid J."/>
            <person name="Eastwood D."/>
            <person name="Grigoriev I.V."/>
            <person name="Berka R.M."/>
            <person name="Blanchette R.A."/>
            <person name="Kersten P."/>
            <person name="Martinez A.T."/>
            <person name="Vicuna R."/>
            <person name="Cullen D."/>
        </authorList>
    </citation>
    <scope>NUCLEOTIDE SEQUENCE [LARGE SCALE GENOMIC DNA]</scope>
    <source>
        <strain evidence="2 3">B</strain>
    </source>
</reference>
<dbReference type="EMBL" id="KB445797">
    <property type="protein sequence ID" value="EMD36866.1"/>
    <property type="molecule type" value="Genomic_DNA"/>
</dbReference>
<gene>
    <name evidence="2" type="ORF">CERSUDRAFT_73896</name>
</gene>
<name>M2RDH0_CERS8</name>
<evidence type="ECO:0000256" key="1">
    <source>
        <dbReference type="SAM" id="SignalP"/>
    </source>
</evidence>
<feature type="chain" id="PRO_5004024369" description="Hydrophobin" evidence="1">
    <location>
        <begin position="19"/>
        <end position="152"/>
    </location>
</feature>
<proteinExistence type="predicted"/>
<evidence type="ECO:0008006" key="4">
    <source>
        <dbReference type="Google" id="ProtNLM"/>
    </source>
</evidence>
<evidence type="ECO:0000313" key="2">
    <source>
        <dbReference type="EMBL" id="EMD36866.1"/>
    </source>
</evidence>
<accession>M2RDH0</accession>
<keyword evidence="1" id="KW-0732">Signal</keyword>
<protein>
    <recommendedName>
        <fullName evidence="4">Hydrophobin</fullName>
    </recommendedName>
</protein>
<keyword evidence="3" id="KW-1185">Reference proteome</keyword>
<dbReference type="HOGENOM" id="CLU_144910_0_0_1"/>
<feature type="signal peptide" evidence="1">
    <location>
        <begin position="1"/>
        <end position="18"/>
    </location>
</feature>
<dbReference type="Proteomes" id="UP000016930">
    <property type="component" value="Unassembled WGS sequence"/>
</dbReference>
<organism evidence="2 3">
    <name type="scientific">Ceriporiopsis subvermispora (strain B)</name>
    <name type="common">White-rot fungus</name>
    <name type="synonym">Gelatoporia subvermispora</name>
    <dbReference type="NCBI Taxonomy" id="914234"/>
    <lineage>
        <taxon>Eukaryota</taxon>
        <taxon>Fungi</taxon>
        <taxon>Dikarya</taxon>
        <taxon>Basidiomycota</taxon>
        <taxon>Agaricomycotina</taxon>
        <taxon>Agaricomycetes</taxon>
        <taxon>Polyporales</taxon>
        <taxon>Gelatoporiaceae</taxon>
        <taxon>Gelatoporia</taxon>
    </lineage>
</organism>